<sequence>MKRFLTMLAAASAVCAISSCQEDPITEETTPDGPSIEWASNPDFDTVDITDDLDATLTVKAPAGIKTFVVTVDSDQLEAALGLIGITSTTLDLINDQTVIEILDGVTQGSLPTGTDLVNKTEVEFNISSLVQMINAVTYDDSEHSFTVTVSDANGKTAEETCTFHRTGVDSPSVTWEGNEDFAPVEITEGMSVKITISAPAGFQSLTVEIQSAVLNNIGFTSIDMMNPGTMASIVDAILSGQDVTTATELSLDLSSLVPMILGFGDAAAGSHTFTLNLTDKAGKTLEQDCVFTHTLPASVSVDANSVDLWANTAKVTVSNPAADATYSVQYREKGTETWYTASGDAATGFTIAPEYNTSTNAAGLSVSVVKDGSGIYAQNTYEIRLMNGDTEVSSIEYTTQGGDAIPNGDMSDWTNNSRGVPAPNAEGESFWDSGNNSMVGNLGGGHLCNEDSEEKGTAFLKTRLTFGVMACGNMYTGDFVMAGLSGTANFGKAYDWSSRPRALSLRYKANVGKIDKIGSSLDGRENWNGQQDTSRVFVAVVDWNAQHGVTSGIGTPSGMWDPADRTSVEEGNILGYGELVITNDVDSWTDAELKINWYDVAASAPASGRISLVISCATSLKGDYLVGCSTNEMRVDDFEWVY</sequence>
<name>A0A9D9HD58_9BACT</name>
<feature type="domain" description="Putative carbohydrate metabolism" evidence="2">
    <location>
        <begin position="456"/>
        <end position="640"/>
    </location>
</feature>
<comment type="caution">
    <text evidence="3">The sequence shown here is derived from an EMBL/GenBank/DDBJ whole genome shotgun (WGS) entry which is preliminary data.</text>
</comment>
<evidence type="ECO:0000313" key="3">
    <source>
        <dbReference type="EMBL" id="MBO8445563.1"/>
    </source>
</evidence>
<dbReference type="Proteomes" id="UP000823619">
    <property type="component" value="Unassembled WGS sequence"/>
</dbReference>
<dbReference type="AlphaFoldDB" id="A0A9D9HD58"/>
<evidence type="ECO:0000313" key="4">
    <source>
        <dbReference type="Proteomes" id="UP000823619"/>
    </source>
</evidence>
<organism evidence="3 4">
    <name type="scientific">Candidatus Cryptobacteroides merdavium</name>
    <dbReference type="NCBI Taxonomy" id="2840769"/>
    <lineage>
        <taxon>Bacteria</taxon>
        <taxon>Pseudomonadati</taxon>
        <taxon>Bacteroidota</taxon>
        <taxon>Bacteroidia</taxon>
        <taxon>Bacteroidales</taxon>
        <taxon>Candidatus Cryptobacteroides</taxon>
    </lineage>
</organism>
<dbReference type="Pfam" id="PF13201">
    <property type="entry name" value="PCMD"/>
    <property type="match status" value="1"/>
</dbReference>
<evidence type="ECO:0000256" key="1">
    <source>
        <dbReference type="SAM" id="SignalP"/>
    </source>
</evidence>
<reference evidence="3" key="2">
    <citation type="journal article" date="2021" name="PeerJ">
        <title>Extensive microbial diversity within the chicken gut microbiome revealed by metagenomics and culture.</title>
        <authorList>
            <person name="Gilroy R."/>
            <person name="Ravi A."/>
            <person name="Getino M."/>
            <person name="Pursley I."/>
            <person name="Horton D.L."/>
            <person name="Alikhan N.F."/>
            <person name="Baker D."/>
            <person name="Gharbi K."/>
            <person name="Hall N."/>
            <person name="Watson M."/>
            <person name="Adriaenssens E.M."/>
            <person name="Foster-Nyarko E."/>
            <person name="Jarju S."/>
            <person name="Secka A."/>
            <person name="Antonio M."/>
            <person name="Oren A."/>
            <person name="Chaudhuri R.R."/>
            <person name="La Ragione R."/>
            <person name="Hildebrand F."/>
            <person name="Pallen M.J."/>
        </authorList>
    </citation>
    <scope>NUCLEOTIDE SEQUENCE</scope>
    <source>
        <strain evidence="3">D5-748</strain>
    </source>
</reference>
<keyword evidence="1" id="KW-0732">Signal</keyword>
<dbReference type="InterPro" id="IPR025112">
    <property type="entry name" value="PCMD"/>
</dbReference>
<dbReference type="PROSITE" id="PS51257">
    <property type="entry name" value="PROKAR_LIPOPROTEIN"/>
    <property type="match status" value="1"/>
</dbReference>
<reference evidence="3" key="1">
    <citation type="submission" date="2020-10" db="EMBL/GenBank/DDBJ databases">
        <authorList>
            <person name="Gilroy R."/>
        </authorList>
    </citation>
    <scope>NUCLEOTIDE SEQUENCE</scope>
    <source>
        <strain evidence="3">D5-748</strain>
    </source>
</reference>
<feature type="chain" id="PRO_5039660549" evidence="1">
    <location>
        <begin position="21"/>
        <end position="643"/>
    </location>
</feature>
<gene>
    <name evidence="3" type="ORF">IAC23_07720</name>
</gene>
<protein>
    <submittedName>
        <fullName evidence="3">PCMD domain-containing protein</fullName>
    </submittedName>
</protein>
<proteinExistence type="predicted"/>
<evidence type="ECO:0000259" key="2">
    <source>
        <dbReference type="Pfam" id="PF13201"/>
    </source>
</evidence>
<feature type="signal peptide" evidence="1">
    <location>
        <begin position="1"/>
        <end position="20"/>
    </location>
</feature>
<dbReference type="Gene3D" id="2.60.120.890">
    <property type="entry name" value="BT2081, beta-jelly-roll domain"/>
    <property type="match status" value="1"/>
</dbReference>
<accession>A0A9D9HD58</accession>
<dbReference type="InterPro" id="IPR038653">
    <property type="entry name" value="Put_CMD_sf"/>
</dbReference>
<dbReference type="EMBL" id="JADIMO010000097">
    <property type="protein sequence ID" value="MBO8445563.1"/>
    <property type="molecule type" value="Genomic_DNA"/>
</dbReference>